<feature type="transmembrane region" description="Helical" evidence="1">
    <location>
        <begin position="121"/>
        <end position="140"/>
    </location>
</feature>
<feature type="transmembrane region" description="Helical" evidence="1">
    <location>
        <begin position="96"/>
        <end position="115"/>
    </location>
</feature>
<reference evidence="2" key="1">
    <citation type="journal article" date="2014" name="Front. Microbiol.">
        <title>High frequency of phylogenetically diverse reductive dehalogenase-homologous genes in deep subseafloor sedimentary metagenomes.</title>
        <authorList>
            <person name="Kawai M."/>
            <person name="Futagami T."/>
            <person name="Toyoda A."/>
            <person name="Takaki Y."/>
            <person name="Nishi S."/>
            <person name="Hori S."/>
            <person name="Arai W."/>
            <person name="Tsubouchi T."/>
            <person name="Morono Y."/>
            <person name="Uchiyama I."/>
            <person name="Ito T."/>
            <person name="Fujiyama A."/>
            <person name="Inagaki F."/>
            <person name="Takami H."/>
        </authorList>
    </citation>
    <scope>NUCLEOTIDE SEQUENCE</scope>
    <source>
        <strain evidence="2">Expedition CK06-06</strain>
    </source>
</reference>
<keyword evidence="1" id="KW-1133">Transmembrane helix</keyword>
<evidence type="ECO:0008006" key="3">
    <source>
        <dbReference type="Google" id="ProtNLM"/>
    </source>
</evidence>
<comment type="caution">
    <text evidence="2">The sequence shown here is derived from an EMBL/GenBank/DDBJ whole genome shotgun (WGS) entry which is preliminary data.</text>
</comment>
<keyword evidence="1" id="KW-0812">Transmembrane</keyword>
<dbReference type="InterPro" id="IPR010787">
    <property type="entry name" value="DUF1385"/>
</dbReference>
<accession>X1SEV4</accession>
<feature type="transmembrane region" description="Helical" evidence="1">
    <location>
        <begin position="30"/>
        <end position="51"/>
    </location>
</feature>
<keyword evidence="1" id="KW-0472">Membrane</keyword>
<organism evidence="2">
    <name type="scientific">marine sediment metagenome</name>
    <dbReference type="NCBI Taxonomy" id="412755"/>
    <lineage>
        <taxon>unclassified sequences</taxon>
        <taxon>metagenomes</taxon>
        <taxon>ecological metagenomes</taxon>
    </lineage>
</organism>
<gene>
    <name evidence="2" type="ORF">S12H4_36477</name>
</gene>
<proteinExistence type="predicted"/>
<dbReference type="PANTHER" id="PTHR42867">
    <property type="entry name" value="MEMBRANE PROTEIN-RELATED"/>
    <property type="match status" value="1"/>
</dbReference>
<dbReference type="AlphaFoldDB" id="X1SEV4"/>
<protein>
    <recommendedName>
        <fullName evidence="3">DUF1385 domain-containing protein</fullName>
    </recommendedName>
</protein>
<evidence type="ECO:0000313" key="2">
    <source>
        <dbReference type="EMBL" id="GAI91532.1"/>
    </source>
</evidence>
<feature type="non-terminal residue" evidence="2">
    <location>
        <position position="1"/>
    </location>
</feature>
<dbReference type="Pfam" id="PF07136">
    <property type="entry name" value="DUF1385"/>
    <property type="match status" value="1"/>
</dbReference>
<sequence>VIFSVALAVALFFMAPLFLARLLDPYIHSSLVFHLIEGFIRLAIFIVYLRLMTLVPDIKRVFAYHGAEHKTVNAYEDGVPLEVEAIKGYSTAHVRCGTSFLFAVLIIAILVFALIGRPSSLWLLVVLRIILIPVIAALGYEVTHFSGRHTKNGLVRAILYPGLLLQKLTTREPDDSQLEVAISALRKVVEIEQPEEAT</sequence>
<dbReference type="EMBL" id="BARW01021750">
    <property type="protein sequence ID" value="GAI91532.1"/>
    <property type="molecule type" value="Genomic_DNA"/>
</dbReference>
<name>X1SEV4_9ZZZZ</name>
<dbReference type="PANTHER" id="PTHR42867:SF1">
    <property type="entry name" value="MEMBRANE PROTEIN-RELATED"/>
    <property type="match status" value="1"/>
</dbReference>
<evidence type="ECO:0000256" key="1">
    <source>
        <dbReference type="SAM" id="Phobius"/>
    </source>
</evidence>